<dbReference type="Pfam" id="PF10258">
    <property type="entry name" value="PHAX_RNA-bd"/>
    <property type="match status" value="1"/>
</dbReference>
<evidence type="ECO:0000313" key="13">
    <source>
        <dbReference type="EMBL" id="KAK6591225.1"/>
    </source>
</evidence>
<feature type="coiled-coil region" evidence="11">
    <location>
        <begin position="106"/>
        <end position="133"/>
    </location>
</feature>
<keyword evidence="14" id="KW-1185">Reference proteome</keyword>
<evidence type="ECO:0000256" key="5">
    <source>
        <dbReference type="ARBA" id="ARBA00022448"/>
    </source>
</evidence>
<keyword evidence="7" id="KW-0694">RNA-binding</keyword>
<evidence type="ECO:0000256" key="10">
    <source>
        <dbReference type="ARBA" id="ARBA00030834"/>
    </source>
</evidence>
<dbReference type="GO" id="GO:0005737">
    <property type="term" value="C:cytoplasm"/>
    <property type="evidence" value="ECO:0007669"/>
    <property type="project" value="UniProtKB-SubCell"/>
</dbReference>
<name>A0AAV9Y2J0_9CRYT</name>
<feature type="domain" description="Phosphorylated adapter RNA export protein RNA-binding" evidence="12">
    <location>
        <begin position="24"/>
        <end position="103"/>
    </location>
</feature>
<evidence type="ECO:0000256" key="3">
    <source>
        <dbReference type="ARBA" id="ARBA00006094"/>
    </source>
</evidence>
<reference evidence="13 14" key="1">
    <citation type="submission" date="2023-10" db="EMBL/GenBank/DDBJ databases">
        <title>Comparative genomics analysis reveals potential genetic determinants of host preference in Cryptosporidium xiaoi.</title>
        <authorList>
            <person name="Xiao L."/>
            <person name="Li J."/>
        </authorList>
    </citation>
    <scope>NUCLEOTIDE SEQUENCE [LARGE SCALE GENOMIC DNA]</scope>
    <source>
        <strain evidence="13 14">52996</strain>
    </source>
</reference>
<comment type="similarity">
    <text evidence="3">Belongs to the PHAX family.</text>
</comment>
<comment type="caution">
    <text evidence="13">The sequence shown here is derived from an EMBL/GenBank/DDBJ whole genome shotgun (WGS) entry which is preliminary data.</text>
</comment>
<keyword evidence="8" id="KW-0653">Protein transport</keyword>
<dbReference type="GO" id="GO:0015031">
    <property type="term" value="P:protein transport"/>
    <property type="evidence" value="ECO:0007669"/>
    <property type="project" value="UniProtKB-KW"/>
</dbReference>
<dbReference type="GO" id="GO:0003723">
    <property type="term" value="F:RNA binding"/>
    <property type="evidence" value="ECO:0007669"/>
    <property type="project" value="UniProtKB-KW"/>
</dbReference>
<dbReference type="GO" id="GO:0005634">
    <property type="term" value="C:nucleus"/>
    <property type="evidence" value="ECO:0007669"/>
    <property type="project" value="UniProtKB-SubCell"/>
</dbReference>
<keyword evidence="11" id="KW-0175">Coiled coil</keyword>
<evidence type="ECO:0000256" key="11">
    <source>
        <dbReference type="SAM" id="Coils"/>
    </source>
</evidence>
<dbReference type="AlphaFoldDB" id="A0AAV9Y2J0"/>
<evidence type="ECO:0000256" key="7">
    <source>
        <dbReference type="ARBA" id="ARBA00022884"/>
    </source>
</evidence>
<evidence type="ECO:0000313" key="14">
    <source>
        <dbReference type="Proteomes" id="UP001311799"/>
    </source>
</evidence>
<dbReference type="PANTHER" id="PTHR13135:SF0">
    <property type="entry name" value="PHOSPHORYLATED ADAPTER RNA EXPORT PROTEIN"/>
    <property type="match status" value="1"/>
</dbReference>
<organism evidence="13 14">
    <name type="scientific">Cryptosporidium xiaoi</name>
    <dbReference type="NCBI Taxonomy" id="659607"/>
    <lineage>
        <taxon>Eukaryota</taxon>
        <taxon>Sar</taxon>
        <taxon>Alveolata</taxon>
        <taxon>Apicomplexa</taxon>
        <taxon>Conoidasida</taxon>
        <taxon>Coccidia</taxon>
        <taxon>Eucoccidiorida</taxon>
        <taxon>Eimeriorina</taxon>
        <taxon>Cryptosporidiidae</taxon>
        <taxon>Cryptosporidium</taxon>
    </lineage>
</organism>
<evidence type="ECO:0000256" key="9">
    <source>
        <dbReference type="ARBA" id="ARBA00023242"/>
    </source>
</evidence>
<evidence type="ECO:0000256" key="4">
    <source>
        <dbReference type="ARBA" id="ARBA00016856"/>
    </source>
</evidence>
<evidence type="ECO:0000256" key="2">
    <source>
        <dbReference type="ARBA" id="ARBA00004496"/>
    </source>
</evidence>
<evidence type="ECO:0000259" key="12">
    <source>
        <dbReference type="Pfam" id="PF10258"/>
    </source>
</evidence>
<accession>A0AAV9Y2J0</accession>
<evidence type="ECO:0000256" key="6">
    <source>
        <dbReference type="ARBA" id="ARBA00022490"/>
    </source>
</evidence>
<dbReference type="Proteomes" id="UP001311799">
    <property type="component" value="Unassembled WGS sequence"/>
</dbReference>
<evidence type="ECO:0000256" key="8">
    <source>
        <dbReference type="ARBA" id="ARBA00022927"/>
    </source>
</evidence>
<dbReference type="EMBL" id="JAWDEY010000001">
    <property type="protein sequence ID" value="KAK6591225.1"/>
    <property type="molecule type" value="Genomic_DNA"/>
</dbReference>
<keyword evidence="9" id="KW-0539">Nucleus</keyword>
<dbReference type="Gene3D" id="1.10.10.1440">
    <property type="entry name" value="PHAX RNA-binding domain"/>
    <property type="match status" value="1"/>
</dbReference>
<proteinExistence type="inferred from homology"/>
<dbReference type="InterPro" id="IPR039047">
    <property type="entry name" value="PHAX"/>
</dbReference>
<gene>
    <name evidence="13" type="ORF">RS030_101654</name>
</gene>
<dbReference type="InterPro" id="IPR019385">
    <property type="entry name" value="PHAX_RNA-binding_domain"/>
</dbReference>
<evidence type="ECO:0000256" key="1">
    <source>
        <dbReference type="ARBA" id="ARBA00004123"/>
    </source>
</evidence>
<dbReference type="InterPro" id="IPR038092">
    <property type="entry name" value="PHAX_RNA-binding_sf"/>
</dbReference>
<keyword evidence="6" id="KW-0963">Cytoplasm</keyword>
<keyword evidence="5" id="KW-0813">Transport</keyword>
<comment type="subcellular location">
    <subcellularLocation>
        <location evidence="2">Cytoplasm</location>
    </subcellularLocation>
    <subcellularLocation>
        <location evidence="1">Nucleus</location>
    </subcellularLocation>
</comment>
<sequence length="150" mass="17404">MKGSGILKKLKLLRKEDINKIKLLTKLVRELKEPNIYLLERLVFFLPENLLHNILKETKNIIKNGGYPTEDSTRLKTPGGIFFTLVKNKITKENVKVIWNNKRNKKKKKNDKLSRFNNNIENANKIIESEEEGVLSEEAIIIDDLCDMAI</sequence>
<dbReference type="PANTHER" id="PTHR13135">
    <property type="entry name" value="CYTOSOLIC RESINIFERATOXIN BINDING PROTEIN RBP-26"/>
    <property type="match status" value="1"/>
</dbReference>
<dbReference type="GO" id="GO:0006408">
    <property type="term" value="P:snRNA export from nucleus"/>
    <property type="evidence" value="ECO:0007669"/>
    <property type="project" value="InterPro"/>
</dbReference>
<protein>
    <recommendedName>
        <fullName evidence="4">Phosphorylated adapter RNA export protein</fullName>
    </recommendedName>
    <alternativeName>
        <fullName evidence="10">RNA U small nuclear RNA export adapter protein</fullName>
    </alternativeName>
</protein>